<feature type="transmembrane region" description="Helical" evidence="1">
    <location>
        <begin position="91"/>
        <end position="108"/>
    </location>
</feature>
<protein>
    <submittedName>
        <fullName evidence="2">Uncharacterized protein</fullName>
    </submittedName>
</protein>
<dbReference type="RefSeq" id="WP_162366837.1">
    <property type="nucleotide sequence ID" value="NZ_WUBS01000010.1"/>
</dbReference>
<accession>A0A845SSR2</accession>
<gene>
    <name evidence="2" type="ORF">GRH90_15385</name>
</gene>
<comment type="caution">
    <text evidence="2">The sequence shown here is derived from an EMBL/GenBank/DDBJ whole genome shotgun (WGS) entry which is preliminary data.</text>
</comment>
<feature type="transmembrane region" description="Helical" evidence="1">
    <location>
        <begin position="212"/>
        <end position="230"/>
    </location>
</feature>
<evidence type="ECO:0000256" key="1">
    <source>
        <dbReference type="SAM" id="Phobius"/>
    </source>
</evidence>
<feature type="transmembrane region" description="Helical" evidence="1">
    <location>
        <begin position="237"/>
        <end position="261"/>
    </location>
</feature>
<dbReference type="InterPro" id="IPR045723">
    <property type="entry name" value="DUF6077"/>
</dbReference>
<feature type="transmembrane region" description="Helical" evidence="1">
    <location>
        <begin position="371"/>
        <end position="391"/>
    </location>
</feature>
<evidence type="ECO:0000313" key="2">
    <source>
        <dbReference type="EMBL" id="NDL64125.1"/>
    </source>
</evidence>
<reference evidence="2 3" key="2">
    <citation type="submission" date="2020-02" db="EMBL/GenBank/DDBJ databases">
        <title>The new genus of Enterobacteriales.</title>
        <authorList>
            <person name="Kim I.S."/>
        </authorList>
    </citation>
    <scope>NUCLEOTIDE SEQUENCE [LARGE SCALE GENOMIC DNA]</scope>
    <source>
        <strain evidence="2 3">SAP-6</strain>
    </source>
</reference>
<feature type="transmembrane region" description="Helical" evidence="1">
    <location>
        <begin position="47"/>
        <end position="70"/>
    </location>
</feature>
<dbReference type="EMBL" id="WUBS01000010">
    <property type="protein sequence ID" value="NDL64125.1"/>
    <property type="molecule type" value="Genomic_DNA"/>
</dbReference>
<name>A0A845SSR2_9GAMM</name>
<feature type="transmembrane region" description="Helical" evidence="1">
    <location>
        <begin position="153"/>
        <end position="171"/>
    </location>
</feature>
<feature type="transmembrane region" description="Helical" evidence="1">
    <location>
        <begin position="505"/>
        <end position="526"/>
    </location>
</feature>
<organism evidence="2 3">
    <name type="scientific">Acerihabitans arboris</name>
    <dbReference type="NCBI Taxonomy" id="2691583"/>
    <lineage>
        <taxon>Bacteria</taxon>
        <taxon>Pseudomonadati</taxon>
        <taxon>Pseudomonadota</taxon>
        <taxon>Gammaproteobacteria</taxon>
        <taxon>Enterobacterales</taxon>
        <taxon>Pectobacteriaceae</taxon>
        <taxon>Acerihabitans</taxon>
    </lineage>
</organism>
<sequence length="678" mass="75743">MIFFKKWYSHKNERLELTVSFIVSAACILFSLWTISVQMSSFLHIPWMILCKTFTLSLTVFIPLSVVCAVKFSSHYLDFLKTTSQNITIPNFRIISIIIFASIMTLALEDYKIKFSLIMLSFLSIIIIKSNTKQDIGQTRAIPTAQVAYKHGYLLFILLVFISVIINMVTYRSDFDDSHFIQLASQTLLHPELAPLTFDTTLGFVYDHFRFAPYRIASYEMLIALISYYSKINLFDVYYLVVPAITSALTLGVAFLFSRVFLNTNKALLATALFLIIMLAWGDVHVAYGNRVFVRLFQGKGLLIALTTPITIIAGLMLIKKPGLANILPLLIAQIVTIGVSSSGLVLTVFTSALIMFCAINNNIISTIKRCAYIGLSLIYPAFFVLWLKLFNPSIVSLEQVGTYLPVNSSLGLSFRASLTLIILLIGFALTYQRLKVSSYPILVFTTILFILNPWFADLVADFSSRNMSWRLGWAAPVPLLISIGLAMAITHFPKPPFVDHKPAFAISTVGLILFIMFLCGGRWAISPTNNVVWGKPSIKVSPEYYTTIKIVNEITKAKLAGTILSASPIAAWIPLIKPNTGIVMPGHTYPVMLQTTMPAGEFSNRMRLYDAINSQVPNLTSLVDEMKKYHVGILIINAATRPGDILKSSAPGSNEISIIFISTINEYSIYQVKYEKR</sequence>
<keyword evidence="1" id="KW-0812">Transmembrane</keyword>
<feature type="transmembrane region" description="Helical" evidence="1">
    <location>
        <begin position="411"/>
        <end position="432"/>
    </location>
</feature>
<feature type="transmembrane region" description="Helical" evidence="1">
    <location>
        <begin position="267"/>
        <end position="289"/>
    </location>
</feature>
<feature type="transmembrane region" description="Helical" evidence="1">
    <location>
        <begin position="439"/>
        <end position="457"/>
    </location>
</feature>
<feature type="transmembrane region" description="Helical" evidence="1">
    <location>
        <begin position="331"/>
        <end position="359"/>
    </location>
</feature>
<dbReference type="Proteomes" id="UP000461443">
    <property type="component" value="Unassembled WGS sequence"/>
</dbReference>
<dbReference type="PROSITE" id="PS51257">
    <property type="entry name" value="PROKAR_LIPOPROTEIN"/>
    <property type="match status" value="1"/>
</dbReference>
<proteinExistence type="predicted"/>
<dbReference type="Pfam" id="PF19554">
    <property type="entry name" value="DUF6077"/>
    <property type="match status" value="1"/>
</dbReference>
<feature type="transmembrane region" description="Helical" evidence="1">
    <location>
        <begin position="301"/>
        <end position="319"/>
    </location>
</feature>
<feature type="transmembrane region" description="Helical" evidence="1">
    <location>
        <begin position="114"/>
        <end position="132"/>
    </location>
</feature>
<evidence type="ECO:0000313" key="3">
    <source>
        <dbReference type="Proteomes" id="UP000461443"/>
    </source>
</evidence>
<feature type="transmembrane region" description="Helical" evidence="1">
    <location>
        <begin position="15"/>
        <end position="35"/>
    </location>
</feature>
<keyword evidence="3" id="KW-1185">Reference proteome</keyword>
<keyword evidence="1" id="KW-0472">Membrane</keyword>
<dbReference type="AlphaFoldDB" id="A0A845SSR2"/>
<feature type="transmembrane region" description="Helical" evidence="1">
    <location>
        <begin position="472"/>
        <end position="493"/>
    </location>
</feature>
<reference evidence="2 3" key="1">
    <citation type="submission" date="2019-12" db="EMBL/GenBank/DDBJ databases">
        <authorList>
            <person name="Lee S.D."/>
        </authorList>
    </citation>
    <scope>NUCLEOTIDE SEQUENCE [LARGE SCALE GENOMIC DNA]</scope>
    <source>
        <strain evidence="2 3">SAP-6</strain>
    </source>
</reference>
<keyword evidence="1" id="KW-1133">Transmembrane helix</keyword>